<protein>
    <submittedName>
        <fullName evidence="2">Uncharacterized protein</fullName>
    </submittedName>
</protein>
<sequence length="137" mass="14841">MRSTLKTITFATIALSLAAGGAFAAGKPHQIIRSDSDHGDDMSISRPMPVETPMMVRKPHLDQILAGLHSAERKIEHGEAAHRLSASAARKLEGEAGGIRHHAMTVADAHHGAIPNATFQRLRGDIRKLDRDIVRMS</sequence>
<feature type="chain" id="PRO_5031289494" evidence="1">
    <location>
        <begin position="25"/>
        <end position="137"/>
    </location>
</feature>
<proteinExistence type="predicted"/>
<accession>A0A7W7YTX7</accession>
<comment type="caution">
    <text evidence="2">The sequence shown here is derived from an EMBL/GenBank/DDBJ whole genome shotgun (WGS) entry which is preliminary data.</text>
</comment>
<dbReference type="AlphaFoldDB" id="A0A7W7YTX7"/>
<dbReference type="RefSeq" id="WP_184143002.1">
    <property type="nucleotide sequence ID" value="NZ_JACHIK010000004.1"/>
</dbReference>
<evidence type="ECO:0000313" key="3">
    <source>
        <dbReference type="Proteomes" id="UP000535406"/>
    </source>
</evidence>
<name>A0A7W7YTX7_9HYPH</name>
<evidence type="ECO:0000313" key="2">
    <source>
        <dbReference type="EMBL" id="MBB5042309.1"/>
    </source>
</evidence>
<feature type="signal peptide" evidence="1">
    <location>
        <begin position="1"/>
        <end position="24"/>
    </location>
</feature>
<dbReference type="EMBL" id="JACHIK010000004">
    <property type="protein sequence ID" value="MBB5042309.1"/>
    <property type="molecule type" value="Genomic_DNA"/>
</dbReference>
<dbReference type="Proteomes" id="UP000535406">
    <property type="component" value="Unassembled WGS sequence"/>
</dbReference>
<reference evidence="2 3" key="1">
    <citation type="submission" date="2020-08" db="EMBL/GenBank/DDBJ databases">
        <title>Genomic Encyclopedia of Type Strains, Phase IV (KMG-IV): sequencing the most valuable type-strain genomes for metagenomic binning, comparative biology and taxonomic classification.</title>
        <authorList>
            <person name="Goeker M."/>
        </authorList>
    </citation>
    <scope>NUCLEOTIDE SEQUENCE [LARGE SCALE GENOMIC DNA]</scope>
    <source>
        <strain evidence="2 3">DSM 21319</strain>
    </source>
</reference>
<evidence type="ECO:0000256" key="1">
    <source>
        <dbReference type="SAM" id="SignalP"/>
    </source>
</evidence>
<keyword evidence="3" id="KW-1185">Reference proteome</keyword>
<gene>
    <name evidence="2" type="ORF">HNQ66_001705</name>
</gene>
<organism evidence="2 3">
    <name type="scientific">Shinella fusca</name>
    <dbReference type="NCBI Taxonomy" id="544480"/>
    <lineage>
        <taxon>Bacteria</taxon>
        <taxon>Pseudomonadati</taxon>
        <taxon>Pseudomonadota</taxon>
        <taxon>Alphaproteobacteria</taxon>
        <taxon>Hyphomicrobiales</taxon>
        <taxon>Rhizobiaceae</taxon>
        <taxon>Shinella</taxon>
    </lineage>
</organism>
<keyword evidence="1" id="KW-0732">Signal</keyword>